<feature type="transmembrane region" description="Helical" evidence="9">
    <location>
        <begin position="87"/>
        <end position="104"/>
    </location>
</feature>
<dbReference type="AlphaFoldDB" id="A0A913XKY4"/>
<dbReference type="PANTHER" id="PTHR28607">
    <property type="entry name" value="EXPRESSED PROTEIN"/>
    <property type="match status" value="1"/>
</dbReference>
<sequence length="152" mass="16955">MAITAIKWLFLLVVILCLKVTLSTTTVKASTKTSTTAVTNKSTKPISTTPTPTLNSSNDTQDDRGSNVNDQQIVPSHKDNKGLLKRMLYVAIGFSVIVALYFIVKTIRTKARKSKSKKYGMIYSSGDVEMQPLEDNDDEEDDMTVFDRKTRK</sequence>
<evidence type="ECO:0000256" key="4">
    <source>
        <dbReference type="ARBA" id="ARBA00022729"/>
    </source>
</evidence>
<feature type="region of interest" description="Disordered" evidence="8">
    <location>
        <begin position="33"/>
        <end position="75"/>
    </location>
</feature>
<keyword evidence="12" id="KW-1185">Reference proteome</keyword>
<dbReference type="GeneID" id="110244128"/>
<dbReference type="Pfam" id="PF06679">
    <property type="entry name" value="DUF1180"/>
    <property type="match status" value="1"/>
</dbReference>
<reference evidence="11" key="1">
    <citation type="submission" date="2022-11" db="UniProtKB">
        <authorList>
            <consortium name="EnsemblMetazoa"/>
        </authorList>
    </citation>
    <scope>IDENTIFICATION</scope>
</reference>
<dbReference type="KEGG" id="epa:110244128"/>
<evidence type="ECO:0000256" key="5">
    <source>
        <dbReference type="ARBA" id="ARBA00022989"/>
    </source>
</evidence>
<dbReference type="GO" id="GO:0016020">
    <property type="term" value="C:membrane"/>
    <property type="evidence" value="ECO:0007669"/>
    <property type="project" value="UniProtKB-SubCell"/>
</dbReference>
<dbReference type="RefSeq" id="XP_020905959.1">
    <property type="nucleotide sequence ID" value="XM_021050300.2"/>
</dbReference>
<keyword evidence="4 10" id="KW-0732">Signal</keyword>
<evidence type="ECO:0000256" key="10">
    <source>
        <dbReference type="SAM" id="SignalP"/>
    </source>
</evidence>
<organism evidence="11 12">
    <name type="scientific">Exaiptasia diaphana</name>
    <name type="common">Tropical sea anemone</name>
    <name type="synonym">Aiptasia pulchella</name>
    <dbReference type="NCBI Taxonomy" id="2652724"/>
    <lineage>
        <taxon>Eukaryota</taxon>
        <taxon>Metazoa</taxon>
        <taxon>Cnidaria</taxon>
        <taxon>Anthozoa</taxon>
        <taxon>Hexacorallia</taxon>
        <taxon>Actiniaria</taxon>
        <taxon>Aiptasiidae</taxon>
        <taxon>Exaiptasia</taxon>
    </lineage>
</organism>
<evidence type="ECO:0000256" key="9">
    <source>
        <dbReference type="SAM" id="Phobius"/>
    </source>
</evidence>
<comment type="subcellular location">
    <subcellularLocation>
        <location evidence="1">Membrane</location>
        <topology evidence="1">Single-pass type I membrane protein</topology>
    </subcellularLocation>
</comment>
<feature type="region of interest" description="Disordered" evidence="8">
    <location>
        <begin position="127"/>
        <end position="152"/>
    </location>
</feature>
<accession>A0A913XKY4</accession>
<keyword evidence="3 9" id="KW-0812">Transmembrane</keyword>
<keyword evidence="6 9" id="KW-0472">Membrane</keyword>
<dbReference type="OMA" id="DGAMINR"/>
<feature type="chain" id="PRO_5037908503" evidence="10">
    <location>
        <begin position="24"/>
        <end position="152"/>
    </location>
</feature>
<feature type="signal peptide" evidence="10">
    <location>
        <begin position="1"/>
        <end position="23"/>
    </location>
</feature>
<evidence type="ECO:0000256" key="1">
    <source>
        <dbReference type="ARBA" id="ARBA00004479"/>
    </source>
</evidence>
<evidence type="ECO:0000313" key="11">
    <source>
        <dbReference type="EnsemblMetazoa" id="XP_020905959.1"/>
    </source>
</evidence>
<dbReference type="OrthoDB" id="5917722at2759"/>
<evidence type="ECO:0000256" key="8">
    <source>
        <dbReference type="SAM" id="MobiDB-lite"/>
    </source>
</evidence>
<evidence type="ECO:0000256" key="7">
    <source>
        <dbReference type="ARBA" id="ARBA00023180"/>
    </source>
</evidence>
<dbReference type="EnsemblMetazoa" id="XM_021050300.2">
    <property type="protein sequence ID" value="XP_020905959.1"/>
    <property type="gene ID" value="LOC110244128"/>
</dbReference>
<evidence type="ECO:0000256" key="3">
    <source>
        <dbReference type="ARBA" id="ARBA00022692"/>
    </source>
</evidence>
<proteinExistence type="inferred from homology"/>
<keyword evidence="5 9" id="KW-1133">Transmembrane helix</keyword>
<evidence type="ECO:0000256" key="6">
    <source>
        <dbReference type="ARBA" id="ARBA00023136"/>
    </source>
</evidence>
<name>A0A913XKY4_EXADI</name>
<dbReference type="PANTHER" id="PTHR28607:SF4">
    <property type="entry name" value="TRANSMEMBRANE PROTEIN"/>
    <property type="match status" value="1"/>
</dbReference>
<dbReference type="Proteomes" id="UP000887567">
    <property type="component" value="Unplaced"/>
</dbReference>
<evidence type="ECO:0000256" key="2">
    <source>
        <dbReference type="ARBA" id="ARBA00006986"/>
    </source>
</evidence>
<feature type="compositionally biased region" description="Acidic residues" evidence="8">
    <location>
        <begin position="132"/>
        <end position="144"/>
    </location>
</feature>
<dbReference type="InterPro" id="IPR009565">
    <property type="entry name" value="FAM174-like"/>
</dbReference>
<feature type="compositionally biased region" description="Low complexity" evidence="8">
    <location>
        <begin position="33"/>
        <end position="53"/>
    </location>
</feature>
<evidence type="ECO:0000313" key="12">
    <source>
        <dbReference type="Proteomes" id="UP000887567"/>
    </source>
</evidence>
<comment type="similarity">
    <text evidence="2">Belongs to the FAM174 family.</text>
</comment>
<protein>
    <submittedName>
        <fullName evidence="11">Uncharacterized protein</fullName>
    </submittedName>
</protein>
<keyword evidence="7" id="KW-0325">Glycoprotein</keyword>